<comment type="caution">
    <text evidence="1">The sequence shown here is derived from an EMBL/GenBank/DDBJ whole genome shotgun (WGS) entry which is preliminary data.</text>
</comment>
<reference evidence="2" key="1">
    <citation type="journal article" date="2019" name="Int. J. Syst. Evol. Microbiol.">
        <title>The Global Catalogue of Microorganisms (GCM) 10K type strain sequencing project: providing services to taxonomists for standard genome sequencing and annotation.</title>
        <authorList>
            <consortium name="The Broad Institute Genomics Platform"/>
            <consortium name="The Broad Institute Genome Sequencing Center for Infectious Disease"/>
            <person name="Wu L."/>
            <person name="Ma J."/>
        </authorList>
    </citation>
    <scope>NUCLEOTIDE SEQUENCE [LARGE SCALE GENOMIC DNA]</scope>
    <source>
        <strain evidence="2">JCM 16949</strain>
    </source>
</reference>
<protein>
    <submittedName>
        <fullName evidence="1">Uncharacterized protein</fullName>
    </submittedName>
</protein>
<sequence>MPGAGVDGRLEVDTGIRHALSDVGEARHEPLVLVAVKGVDRPCDRGEFRGLRRRAVKGSRGADARIRRREREAVAAAEAETGDGDAPVDARLRLEVVDDRAQLTDRPRAVFRFA</sequence>
<evidence type="ECO:0000313" key="2">
    <source>
        <dbReference type="Proteomes" id="UP001501004"/>
    </source>
</evidence>
<proteinExistence type="predicted"/>
<organism evidence="1 2">
    <name type="scientific">Leifsonella bigeumensis</name>
    <dbReference type="NCBI Taxonomy" id="433643"/>
    <lineage>
        <taxon>Bacteria</taxon>
        <taxon>Bacillati</taxon>
        <taxon>Actinomycetota</taxon>
        <taxon>Actinomycetes</taxon>
        <taxon>Micrococcales</taxon>
        <taxon>Microbacteriaceae</taxon>
        <taxon>Leifsonella</taxon>
    </lineage>
</organism>
<dbReference type="Proteomes" id="UP001501004">
    <property type="component" value="Unassembled WGS sequence"/>
</dbReference>
<gene>
    <name evidence="1" type="ORF">GCM10022239_18040</name>
</gene>
<dbReference type="EMBL" id="BAABAE010000003">
    <property type="protein sequence ID" value="GAA3742959.1"/>
    <property type="molecule type" value="Genomic_DNA"/>
</dbReference>
<keyword evidence="2" id="KW-1185">Reference proteome</keyword>
<accession>A0ABP7FP51</accession>
<evidence type="ECO:0000313" key="1">
    <source>
        <dbReference type="EMBL" id="GAA3742959.1"/>
    </source>
</evidence>
<name>A0ABP7FP51_9MICO</name>